<dbReference type="Pfam" id="PF02321">
    <property type="entry name" value="OEP"/>
    <property type="match status" value="2"/>
</dbReference>
<accession>A0A3D8IRM2</accession>
<comment type="subcellular location">
    <subcellularLocation>
        <location evidence="1">Cell outer membrane</location>
    </subcellularLocation>
</comment>
<organism evidence="9 10">
    <name type="scientific">Helicobacter didelphidarum</name>
    <dbReference type="NCBI Taxonomy" id="2040648"/>
    <lineage>
        <taxon>Bacteria</taxon>
        <taxon>Pseudomonadati</taxon>
        <taxon>Campylobacterota</taxon>
        <taxon>Epsilonproteobacteria</taxon>
        <taxon>Campylobacterales</taxon>
        <taxon>Helicobacteraceae</taxon>
        <taxon>Helicobacter</taxon>
    </lineage>
</organism>
<name>A0A3D8IRM2_9HELI</name>
<evidence type="ECO:0008006" key="11">
    <source>
        <dbReference type="Google" id="ProtNLM"/>
    </source>
</evidence>
<evidence type="ECO:0000256" key="5">
    <source>
        <dbReference type="ARBA" id="ARBA00022692"/>
    </source>
</evidence>
<dbReference type="EMBL" id="NXLQ01000001">
    <property type="protein sequence ID" value="RDU67630.1"/>
    <property type="molecule type" value="Genomic_DNA"/>
</dbReference>
<keyword evidence="4" id="KW-1134">Transmembrane beta strand</keyword>
<comment type="caution">
    <text evidence="9">The sequence shown here is derived from an EMBL/GenBank/DDBJ whole genome shotgun (WGS) entry which is preliminary data.</text>
</comment>
<dbReference type="GO" id="GO:1990281">
    <property type="term" value="C:efflux pump complex"/>
    <property type="evidence" value="ECO:0007669"/>
    <property type="project" value="TreeGrafter"/>
</dbReference>
<comment type="similarity">
    <text evidence="2">Belongs to the outer membrane factor (OMF) (TC 1.B.17) family.</text>
</comment>
<reference evidence="9 10" key="1">
    <citation type="submission" date="2018-04" db="EMBL/GenBank/DDBJ databases">
        <title>Novel Campyloabacter and Helicobacter Species and Strains.</title>
        <authorList>
            <person name="Mannion A.J."/>
            <person name="Shen Z."/>
            <person name="Fox J.G."/>
        </authorList>
    </citation>
    <scope>NUCLEOTIDE SEQUENCE [LARGE SCALE GENOMIC DNA]</scope>
    <source>
        <strain evidence="9 10">MIT 17-337</strain>
    </source>
</reference>
<evidence type="ECO:0000256" key="4">
    <source>
        <dbReference type="ARBA" id="ARBA00022452"/>
    </source>
</evidence>
<dbReference type="GO" id="GO:0015288">
    <property type="term" value="F:porin activity"/>
    <property type="evidence" value="ECO:0007669"/>
    <property type="project" value="TreeGrafter"/>
</dbReference>
<dbReference type="Proteomes" id="UP000256379">
    <property type="component" value="Unassembled WGS sequence"/>
</dbReference>
<keyword evidence="6" id="KW-0472">Membrane</keyword>
<dbReference type="GO" id="GO:0015562">
    <property type="term" value="F:efflux transmembrane transporter activity"/>
    <property type="evidence" value="ECO:0007669"/>
    <property type="project" value="InterPro"/>
</dbReference>
<evidence type="ECO:0000313" key="9">
    <source>
        <dbReference type="EMBL" id="RDU67630.1"/>
    </source>
</evidence>
<evidence type="ECO:0000256" key="6">
    <source>
        <dbReference type="ARBA" id="ARBA00023136"/>
    </source>
</evidence>
<evidence type="ECO:0000256" key="8">
    <source>
        <dbReference type="SAM" id="Coils"/>
    </source>
</evidence>
<keyword evidence="10" id="KW-1185">Reference proteome</keyword>
<dbReference type="OrthoDB" id="9780675at2"/>
<gene>
    <name evidence="9" type="ORF">CQA53_01095</name>
</gene>
<dbReference type="InterPro" id="IPR003423">
    <property type="entry name" value="OMP_efflux"/>
</dbReference>
<dbReference type="AlphaFoldDB" id="A0A3D8IRM2"/>
<protein>
    <recommendedName>
        <fullName evidence="11">TolC family protein</fullName>
    </recommendedName>
</protein>
<dbReference type="PANTHER" id="PTHR30026">
    <property type="entry name" value="OUTER MEMBRANE PROTEIN TOLC"/>
    <property type="match status" value="1"/>
</dbReference>
<evidence type="ECO:0000256" key="1">
    <source>
        <dbReference type="ARBA" id="ARBA00004442"/>
    </source>
</evidence>
<evidence type="ECO:0000256" key="7">
    <source>
        <dbReference type="ARBA" id="ARBA00023237"/>
    </source>
</evidence>
<feature type="coiled-coil region" evidence="8">
    <location>
        <begin position="337"/>
        <end position="371"/>
    </location>
</feature>
<sequence length="425" mass="49192">MQRFFFYIKYLKRSYFFLLFSFIFPLHSYAITLSEVITLALKNDYQLQNKHYLLESSKSTHKSQYSLFIPSVSAGYTYNYRAPQNRPSYSSNTLNITGQMNLFNGMQDFYTFKKSKTNIKMQENNLDSNRNDIVLNTKLTYIKILENKQALKIAQDSIRLLETQLNQATQFYMHGISDKSAALSVEVNLANAKIQLTQVQLDLNYNLDILQKLSGQLIVAESMEEVLVQESISYDKNQLLERIYQNNPQMQTLRLIMEQNNFDKKIAQAKYYPQLNFNASKYWYLTGANTSLINTGLQSQVRIDATWNLFDSYSAFFDSQSVKINALALNSQIIDLRKDIETEVQNLLNSLSVAKDQLNYAKLALTQAEENYRIVSNRYKQNIANYIELLNAELLLTNAKGSLVTARYGIATNVARIEYLENQQF</sequence>
<keyword evidence="3" id="KW-0813">Transport</keyword>
<keyword evidence="7" id="KW-0998">Cell outer membrane</keyword>
<dbReference type="Gene3D" id="1.20.1600.10">
    <property type="entry name" value="Outer membrane efflux proteins (OEP)"/>
    <property type="match status" value="1"/>
</dbReference>
<evidence type="ECO:0000256" key="3">
    <source>
        <dbReference type="ARBA" id="ARBA00022448"/>
    </source>
</evidence>
<keyword evidence="8" id="KW-0175">Coiled coil</keyword>
<proteinExistence type="inferred from homology"/>
<keyword evidence="5" id="KW-0812">Transmembrane</keyword>
<evidence type="ECO:0000256" key="2">
    <source>
        <dbReference type="ARBA" id="ARBA00007613"/>
    </source>
</evidence>
<dbReference type="PANTHER" id="PTHR30026:SF20">
    <property type="entry name" value="OUTER MEMBRANE PROTEIN TOLC"/>
    <property type="match status" value="1"/>
</dbReference>
<evidence type="ECO:0000313" key="10">
    <source>
        <dbReference type="Proteomes" id="UP000256379"/>
    </source>
</evidence>
<dbReference type="GO" id="GO:0009279">
    <property type="term" value="C:cell outer membrane"/>
    <property type="evidence" value="ECO:0007669"/>
    <property type="project" value="UniProtKB-SubCell"/>
</dbReference>
<dbReference type="InterPro" id="IPR051906">
    <property type="entry name" value="TolC-like"/>
</dbReference>
<dbReference type="SUPFAM" id="SSF56954">
    <property type="entry name" value="Outer membrane efflux proteins (OEP)"/>
    <property type="match status" value="1"/>
</dbReference>